<evidence type="ECO:0000256" key="3">
    <source>
        <dbReference type="ARBA" id="ARBA00022448"/>
    </source>
</evidence>
<keyword evidence="10" id="KW-1185">Reference proteome</keyword>
<feature type="transmembrane region" description="Helical" evidence="8">
    <location>
        <begin position="293"/>
        <end position="316"/>
    </location>
</feature>
<keyword evidence="5 8" id="KW-0812">Transmembrane</keyword>
<dbReference type="Pfam" id="PF01032">
    <property type="entry name" value="FecCD"/>
    <property type="match status" value="1"/>
</dbReference>
<evidence type="ECO:0000256" key="6">
    <source>
        <dbReference type="ARBA" id="ARBA00022989"/>
    </source>
</evidence>
<dbReference type="SUPFAM" id="SSF81345">
    <property type="entry name" value="ABC transporter involved in vitamin B12 uptake, BtuC"/>
    <property type="match status" value="1"/>
</dbReference>
<feature type="transmembrane region" description="Helical" evidence="8">
    <location>
        <begin position="137"/>
        <end position="155"/>
    </location>
</feature>
<dbReference type="PANTHER" id="PTHR30472:SF24">
    <property type="entry name" value="FERRIC ENTEROBACTIN TRANSPORT SYSTEM PERMEASE PROTEIN FEPG"/>
    <property type="match status" value="1"/>
</dbReference>
<evidence type="ECO:0000256" key="7">
    <source>
        <dbReference type="ARBA" id="ARBA00023136"/>
    </source>
</evidence>
<name>A0ABX5VNK0_9MICO</name>
<feature type="transmembrane region" description="Helical" evidence="8">
    <location>
        <begin position="161"/>
        <end position="183"/>
    </location>
</feature>
<gene>
    <name evidence="9" type="ORF">FE251_10830</name>
</gene>
<dbReference type="EMBL" id="CP040899">
    <property type="protein sequence ID" value="QDB79815.1"/>
    <property type="molecule type" value="Genomic_DNA"/>
</dbReference>
<comment type="similarity">
    <text evidence="2">Belongs to the binding-protein-dependent transport system permease family. FecCD subfamily.</text>
</comment>
<feature type="transmembrane region" description="Helical" evidence="8">
    <location>
        <begin position="25"/>
        <end position="44"/>
    </location>
</feature>
<organism evidence="9 10">
    <name type="scientific">Georgenia wutianyii</name>
    <dbReference type="NCBI Taxonomy" id="2585135"/>
    <lineage>
        <taxon>Bacteria</taxon>
        <taxon>Bacillati</taxon>
        <taxon>Actinomycetota</taxon>
        <taxon>Actinomycetes</taxon>
        <taxon>Micrococcales</taxon>
        <taxon>Bogoriellaceae</taxon>
        <taxon>Georgenia</taxon>
    </lineage>
</organism>
<accession>A0ABX5VNK0</accession>
<keyword evidence="3" id="KW-0813">Transport</keyword>
<dbReference type="PANTHER" id="PTHR30472">
    <property type="entry name" value="FERRIC ENTEROBACTIN TRANSPORT SYSTEM PERMEASE PROTEIN"/>
    <property type="match status" value="1"/>
</dbReference>
<comment type="subcellular location">
    <subcellularLocation>
        <location evidence="1">Cell membrane</location>
        <topology evidence="1">Multi-pass membrane protein</topology>
    </subcellularLocation>
</comment>
<evidence type="ECO:0000256" key="4">
    <source>
        <dbReference type="ARBA" id="ARBA00022475"/>
    </source>
</evidence>
<proteinExistence type="inferred from homology"/>
<feature type="transmembrane region" description="Helical" evidence="8">
    <location>
        <begin position="322"/>
        <end position="341"/>
    </location>
</feature>
<evidence type="ECO:0000256" key="1">
    <source>
        <dbReference type="ARBA" id="ARBA00004651"/>
    </source>
</evidence>
<dbReference type="InterPro" id="IPR037294">
    <property type="entry name" value="ABC_BtuC-like"/>
</dbReference>
<feature type="transmembrane region" description="Helical" evidence="8">
    <location>
        <begin position="80"/>
        <end position="98"/>
    </location>
</feature>
<dbReference type="Gene3D" id="1.10.3470.10">
    <property type="entry name" value="ABC transporter involved in vitamin B12 uptake, BtuC"/>
    <property type="match status" value="1"/>
</dbReference>
<keyword evidence="4" id="KW-1003">Cell membrane</keyword>
<feature type="transmembrane region" description="Helical" evidence="8">
    <location>
        <begin position="251"/>
        <end position="281"/>
    </location>
</feature>
<dbReference type="CDD" id="cd06550">
    <property type="entry name" value="TM_ABC_iron-siderophores_like"/>
    <property type="match status" value="1"/>
</dbReference>
<evidence type="ECO:0000256" key="2">
    <source>
        <dbReference type="ARBA" id="ARBA00007935"/>
    </source>
</evidence>
<dbReference type="RefSeq" id="WP_139072494.1">
    <property type="nucleotide sequence ID" value="NZ_CP040899.1"/>
</dbReference>
<feature type="transmembrane region" description="Helical" evidence="8">
    <location>
        <begin position="210"/>
        <end position="231"/>
    </location>
</feature>
<evidence type="ECO:0000256" key="8">
    <source>
        <dbReference type="SAM" id="Phobius"/>
    </source>
</evidence>
<feature type="transmembrane region" description="Helical" evidence="8">
    <location>
        <begin position="110"/>
        <end position="130"/>
    </location>
</feature>
<dbReference type="Proteomes" id="UP000313948">
    <property type="component" value="Chromosome"/>
</dbReference>
<dbReference type="InterPro" id="IPR000522">
    <property type="entry name" value="ABC_transptr_permease_BtuC"/>
</dbReference>
<evidence type="ECO:0000313" key="10">
    <source>
        <dbReference type="Proteomes" id="UP000313948"/>
    </source>
</evidence>
<evidence type="ECO:0000256" key="5">
    <source>
        <dbReference type="ARBA" id="ARBA00022692"/>
    </source>
</evidence>
<evidence type="ECO:0000313" key="9">
    <source>
        <dbReference type="EMBL" id="QDB79815.1"/>
    </source>
</evidence>
<reference evidence="9 10" key="1">
    <citation type="submission" date="2019-05" db="EMBL/GenBank/DDBJ databases">
        <title>Georgenia *** sp. nov., and Georgenia *** sp. nov., isolated from the intestinal contents of plateau pika (Ochotona curzoniae) in the Qinghai-Tibet plateau of China.</title>
        <authorList>
            <person name="Tian Z."/>
        </authorList>
    </citation>
    <scope>NUCLEOTIDE SEQUENCE [LARGE SCALE GENOMIC DNA]</scope>
    <source>
        <strain evidence="9 10">Z294</strain>
    </source>
</reference>
<sequence>MTTIATPAPARDVLRTVRHARRRRAVLVCAVLVAAVLVLAWLSLVWGGRTADTLDYFAGLLGTGEGGGEFTIGRLRLPRVVLAVLVGAALGIAGGIFQSVLGNPLASPDILGVSGGASLAAAFAILGLGLSGAAVGIAAFLGATVVAVAIYLLAWRDGVTGFRFVLIGVAAAFVVNGAIGYLLTRAEVNDVRAALVWMVGSIGTPRWGDVAVLAVVILVLIPFVVGVSWQLRALGLGDEAAGGLGVRVERARLLALALAVALTAGATAFAGPVAFVAFVSAPIARRLLPSGGTVLGPAALVGAVVVLAAELLATHLVPSLEVPVGIVTGIVGAAYLLWLLATTDRREATS</sequence>
<keyword evidence="7 8" id="KW-0472">Membrane</keyword>
<protein>
    <submittedName>
        <fullName evidence="9">Iron chelate uptake ABC transporter family permease subunit</fullName>
    </submittedName>
</protein>
<keyword evidence="6 8" id="KW-1133">Transmembrane helix</keyword>